<dbReference type="Pfam" id="PF00573">
    <property type="entry name" value="Ribosomal_L4"/>
    <property type="match status" value="1"/>
</dbReference>
<proteinExistence type="inferred from homology"/>
<dbReference type="PANTHER" id="PTHR10746">
    <property type="entry name" value="50S RIBOSOMAL PROTEIN L4"/>
    <property type="match status" value="1"/>
</dbReference>
<comment type="similarity">
    <text evidence="1 5">Belongs to the universal ribosomal protein uL4 family.</text>
</comment>
<dbReference type="NCBIfam" id="TIGR03953">
    <property type="entry name" value="rplD_bact"/>
    <property type="match status" value="1"/>
</dbReference>
<sequence length="207" mass="22415">MDVKVITLDNEDAGTIALADEVFGLPARVDILHRMVRYQLAKRRAGTHQVKTISDIAGSTAKIYRQKGTGRARHGAKRANIFRGGATVHGPVNRSHAHDLPKKVRRLALKTALSVKAMGGKLVVVDDLKADDAKTKALVARLEKAGLCHSTLFIGGTEVDQGFRLAARNLIGIDVLPSQGANVYDILRRDTLVLSRAAVESLEARLK</sequence>
<dbReference type="SUPFAM" id="SSF52166">
    <property type="entry name" value="Ribosomal protein L4"/>
    <property type="match status" value="1"/>
</dbReference>
<comment type="subunit">
    <text evidence="5">Part of the 50S ribosomal subunit.</text>
</comment>
<reference evidence="7" key="1">
    <citation type="journal article" date="2019" name="Int. J. Syst. Evol. Microbiol.">
        <title>The Global Catalogue of Microorganisms (GCM) 10K type strain sequencing project: providing services to taxonomists for standard genome sequencing and annotation.</title>
        <authorList>
            <consortium name="The Broad Institute Genomics Platform"/>
            <consortium name="The Broad Institute Genome Sequencing Center for Infectious Disease"/>
            <person name="Wu L."/>
            <person name="Ma J."/>
        </authorList>
    </citation>
    <scope>NUCLEOTIDE SEQUENCE [LARGE SCALE GENOMIC DNA]</scope>
    <source>
        <strain evidence="7">CGMCC 1.10188</strain>
    </source>
</reference>
<dbReference type="RefSeq" id="WP_188577947.1">
    <property type="nucleotide sequence ID" value="NZ_BMDZ01000024.1"/>
</dbReference>
<accession>A0ABQ1IJJ2</accession>
<protein>
    <recommendedName>
        <fullName evidence="4 5">Large ribosomal subunit protein uL4</fullName>
    </recommendedName>
</protein>
<evidence type="ECO:0000256" key="2">
    <source>
        <dbReference type="ARBA" id="ARBA00022980"/>
    </source>
</evidence>
<dbReference type="InterPro" id="IPR013005">
    <property type="entry name" value="Ribosomal_uL4-like"/>
</dbReference>
<keyword evidence="5" id="KW-0694">RNA-binding</keyword>
<evidence type="ECO:0000313" key="6">
    <source>
        <dbReference type="EMBL" id="GGB41052.1"/>
    </source>
</evidence>
<evidence type="ECO:0000313" key="7">
    <source>
        <dbReference type="Proteomes" id="UP000603352"/>
    </source>
</evidence>
<evidence type="ECO:0000256" key="3">
    <source>
        <dbReference type="ARBA" id="ARBA00023274"/>
    </source>
</evidence>
<dbReference type="InterPro" id="IPR002136">
    <property type="entry name" value="Ribosomal_uL4"/>
</dbReference>
<dbReference type="GO" id="GO:0005840">
    <property type="term" value="C:ribosome"/>
    <property type="evidence" value="ECO:0007669"/>
    <property type="project" value="UniProtKB-KW"/>
</dbReference>
<evidence type="ECO:0000256" key="1">
    <source>
        <dbReference type="ARBA" id="ARBA00010528"/>
    </source>
</evidence>
<comment type="function">
    <text evidence="5">One of the primary rRNA binding proteins, this protein initially binds near the 5'-end of the 23S rRNA. It is important during the early stages of 50S assembly. It makes multiple contacts with different domains of the 23S rRNA in the assembled 50S subunit and ribosome.</text>
</comment>
<dbReference type="EMBL" id="BMDZ01000024">
    <property type="protein sequence ID" value="GGB41052.1"/>
    <property type="molecule type" value="Genomic_DNA"/>
</dbReference>
<comment type="function">
    <text evidence="5">Forms part of the polypeptide exit tunnel.</text>
</comment>
<dbReference type="InterPro" id="IPR023574">
    <property type="entry name" value="Ribosomal_uL4_dom_sf"/>
</dbReference>
<keyword evidence="2 5" id="KW-0689">Ribosomal protein</keyword>
<comment type="caution">
    <text evidence="6">The sequence shown here is derived from an EMBL/GenBank/DDBJ whole genome shotgun (WGS) entry which is preliminary data.</text>
</comment>
<keyword evidence="5" id="KW-0699">rRNA-binding</keyword>
<keyword evidence="3 5" id="KW-0687">Ribonucleoprotein</keyword>
<name>A0ABQ1IJJ2_9PROT</name>
<organism evidence="6 7">
    <name type="scientific">Tistrella bauzanensis</name>
    <dbReference type="NCBI Taxonomy" id="657419"/>
    <lineage>
        <taxon>Bacteria</taxon>
        <taxon>Pseudomonadati</taxon>
        <taxon>Pseudomonadota</taxon>
        <taxon>Alphaproteobacteria</taxon>
        <taxon>Geminicoccales</taxon>
        <taxon>Geminicoccaceae</taxon>
        <taxon>Tistrella</taxon>
    </lineage>
</organism>
<dbReference type="Proteomes" id="UP000603352">
    <property type="component" value="Unassembled WGS sequence"/>
</dbReference>
<gene>
    <name evidence="5 6" type="primary">rplD</name>
    <name evidence="6" type="ORF">GCM10011505_23120</name>
</gene>
<evidence type="ECO:0000256" key="5">
    <source>
        <dbReference type="HAMAP-Rule" id="MF_01328"/>
    </source>
</evidence>
<dbReference type="HAMAP" id="MF_01328_B">
    <property type="entry name" value="Ribosomal_uL4_B"/>
    <property type="match status" value="1"/>
</dbReference>
<keyword evidence="7" id="KW-1185">Reference proteome</keyword>
<evidence type="ECO:0000256" key="4">
    <source>
        <dbReference type="ARBA" id="ARBA00035244"/>
    </source>
</evidence>
<dbReference type="Gene3D" id="3.40.1370.10">
    <property type="match status" value="1"/>
</dbReference>
<dbReference type="PANTHER" id="PTHR10746:SF6">
    <property type="entry name" value="LARGE RIBOSOMAL SUBUNIT PROTEIN UL4M"/>
    <property type="match status" value="1"/>
</dbReference>